<evidence type="ECO:0000256" key="1">
    <source>
        <dbReference type="ARBA" id="ARBA00022723"/>
    </source>
</evidence>
<evidence type="ECO:0000313" key="3">
    <source>
        <dbReference type="EMBL" id="THF63251.1"/>
    </source>
</evidence>
<dbReference type="AlphaFoldDB" id="A0A4S4ATM2"/>
<evidence type="ECO:0000256" key="2">
    <source>
        <dbReference type="ARBA" id="ARBA00023239"/>
    </source>
</evidence>
<evidence type="ECO:0008006" key="5">
    <source>
        <dbReference type="Google" id="ProtNLM"/>
    </source>
</evidence>
<dbReference type="Gene3D" id="3.40.50.1400">
    <property type="match status" value="2"/>
</dbReference>
<gene>
    <name evidence="3" type="ORF">E6O51_04060</name>
</gene>
<dbReference type="InterPro" id="IPR002762">
    <property type="entry name" value="CbiX-like"/>
</dbReference>
<evidence type="ECO:0000313" key="4">
    <source>
        <dbReference type="Proteomes" id="UP000307956"/>
    </source>
</evidence>
<dbReference type="GO" id="GO:0046872">
    <property type="term" value="F:metal ion binding"/>
    <property type="evidence" value="ECO:0007669"/>
    <property type="project" value="UniProtKB-KW"/>
</dbReference>
<keyword evidence="4" id="KW-1185">Reference proteome</keyword>
<proteinExistence type="predicted"/>
<keyword evidence="1" id="KW-0479">Metal-binding</keyword>
<accession>A0A4S4ATM2</accession>
<dbReference type="EMBL" id="SSOD01000003">
    <property type="protein sequence ID" value="THF63251.1"/>
    <property type="molecule type" value="Genomic_DNA"/>
</dbReference>
<keyword evidence="2" id="KW-0456">Lyase</keyword>
<dbReference type="Pfam" id="PF01903">
    <property type="entry name" value="CbiX"/>
    <property type="match status" value="1"/>
</dbReference>
<organism evidence="3 4">
    <name type="scientific">Pseudothauera rhizosphaerae</name>
    <dbReference type="NCBI Taxonomy" id="2565932"/>
    <lineage>
        <taxon>Bacteria</taxon>
        <taxon>Pseudomonadati</taxon>
        <taxon>Pseudomonadota</taxon>
        <taxon>Betaproteobacteria</taxon>
        <taxon>Rhodocyclales</taxon>
        <taxon>Zoogloeaceae</taxon>
        <taxon>Pseudothauera</taxon>
    </lineage>
</organism>
<dbReference type="Proteomes" id="UP000307956">
    <property type="component" value="Unassembled WGS sequence"/>
</dbReference>
<dbReference type="OrthoDB" id="1489951at2"/>
<sequence length="307" mass="32690">MIRSPIPSVARFAALLILLCSPVAWSAQGMGILLLAHGSHAPGGHGHGDHAGHGPANVWNANVEQVARSLDERLPTEVAFGMADPQAIQAAVERLERRGVREIAAVPLFVSSHSPIIGNFRYILGLQAELAKTTRVRRLDRVASSARFHFAGAMDAHPLVSGILLERALAATDDAAATSVVVIAHGPNDEGENALWLRDMEAHARFLRERGGFRRVDVLTHRNDAPPPVKDAAREAFRRNVAEAGQGGPVVVVPLLLSAGGIEAEVEGDLAGLPYRFARPLMPHPNIGRWVETMAGSLLGQGSIGAE</sequence>
<reference evidence="3 4" key="1">
    <citation type="submission" date="2019-04" db="EMBL/GenBank/DDBJ databases">
        <title>Azoarcus rhizosphaerae sp. nov. isolated from rhizosphere of Ficus religiosa.</title>
        <authorList>
            <person name="Lin S.-Y."/>
            <person name="Hameed A."/>
            <person name="Hsu Y.-H."/>
            <person name="Young C.-C."/>
        </authorList>
    </citation>
    <scope>NUCLEOTIDE SEQUENCE [LARGE SCALE GENOMIC DNA]</scope>
    <source>
        <strain evidence="3 4">CC-YHH848</strain>
    </source>
</reference>
<protein>
    <recommendedName>
        <fullName evidence="5">Sirohydrochlorin cobaltochelatase</fullName>
    </recommendedName>
</protein>
<comment type="caution">
    <text evidence="3">The sequence shown here is derived from an EMBL/GenBank/DDBJ whole genome shotgun (WGS) entry which is preliminary data.</text>
</comment>
<dbReference type="SUPFAM" id="SSF53800">
    <property type="entry name" value="Chelatase"/>
    <property type="match status" value="1"/>
</dbReference>
<dbReference type="GO" id="GO:0016829">
    <property type="term" value="F:lyase activity"/>
    <property type="evidence" value="ECO:0007669"/>
    <property type="project" value="UniProtKB-KW"/>
</dbReference>
<name>A0A4S4ATM2_9RHOO</name>